<dbReference type="RefSeq" id="WP_071977203.1">
    <property type="nucleotide sequence ID" value="NZ_BOQX01000013.1"/>
</dbReference>
<sequence length="139" mass="15714">MGGTLKMPKFLKLIIELAFILLFAFLAIKHFSDGSTFNGIVFSGGVIVAVVLLIKEIITVTKSKKLFEKEVIMDGFLLGRLKTSLSISYLYLVIFLSVTIFTDNSLESFRDSVSFAFFSSLVVFMFAQLVQFFFNYSRE</sequence>
<dbReference type="AlphaFoldDB" id="A0A8E2IB13"/>
<proteinExistence type="predicted"/>
<evidence type="ECO:0000313" key="1">
    <source>
        <dbReference type="EMBL" id="OOP69989.1"/>
    </source>
</evidence>
<dbReference type="Proteomes" id="UP000189761">
    <property type="component" value="Unassembled WGS sequence"/>
</dbReference>
<comment type="caution">
    <text evidence="1">The sequence shown here is derived from an EMBL/GenBank/DDBJ whole genome shotgun (WGS) entry which is preliminary data.</text>
</comment>
<keyword evidence="2" id="KW-1185">Reference proteome</keyword>
<dbReference type="GeneID" id="79870645"/>
<dbReference type="EMBL" id="MTLA01000023">
    <property type="protein sequence ID" value="OOP69989.1"/>
    <property type="molecule type" value="Genomic_DNA"/>
</dbReference>
<reference evidence="1 2" key="1">
    <citation type="submission" date="2017-01" db="EMBL/GenBank/DDBJ databases">
        <title>Draft genome sequence of Bacillus oleronius.</title>
        <authorList>
            <person name="Allam M."/>
        </authorList>
    </citation>
    <scope>NUCLEOTIDE SEQUENCE [LARGE SCALE GENOMIC DNA]</scope>
    <source>
        <strain evidence="1 2">DSM 9356</strain>
    </source>
</reference>
<accession>A0A8E2IB13</accession>
<name>A0A8E2IB13_9BACI</name>
<organism evidence="1 2">
    <name type="scientific">Heyndrickxia oleronia</name>
    <dbReference type="NCBI Taxonomy" id="38875"/>
    <lineage>
        <taxon>Bacteria</taxon>
        <taxon>Bacillati</taxon>
        <taxon>Bacillota</taxon>
        <taxon>Bacilli</taxon>
        <taxon>Bacillales</taxon>
        <taxon>Bacillaceae</taxon>
        <taxon>Heyndrickxia</taxon>
    </lineage>
</organism>
<protein>
    <submittedName>
        <fullName evidence="1">Uncharacterized protein</fullName>
    </submittedName>
</protein>
<gene>
    <name evidence="1" type="ORF">BWZ43_02120</name>
</gene>
<evidence type="ECO:0000313" key="2">
    <source>
        <dbReference type="Proteomes" id="UP000189761"/>
    </source>
</evidence>